<dbReference type="FunFam" id="3.30.420.40:FF:000012">
    <property type="entry name" value="tRNA N6-adenosine threonylcarbamoyltransferase"/>
    <property type="match status" value="1"/>
</dbReference>
<dbReference type="GO" id="GO:0005737">
    <property type="term" value="C:cytoplasm"/>
    <property type="evidence" value="ECO:0007669"/>
    <property type="project" value="UniProtKB-SubCell"/>
</dbReference>
<feature type="domain" description="Gcp-like" evidence="8">
    <location>
        <begin position="23"/>
        <end position="327"/>
    </location>
</feature>
<evidence type="ECO:0000256" key="7">
    <source>
        <dbReference type="HAMAP-Rule" id="MF_01445"/>
    </source>
</evidence>
<evidence type="ECO:0000256" key="3">
    <source>
        <dbReference type="ARBA" id="ARBA00022723"/>
    </source>
</evidence>
<dbReference type="PANTHER" id="PTHR11735:SF6">
    <property type="entry name" value="TRNA N6-ADENOSINE THREONYLCARBAMOYLTRANSFERASE, MITOCHONDRIAL"/>
    <property type="match status" value="1"/>
</dbReference>
<dbReference type="Pfam" id="PF00814">
    <property type="entry name" value="TsaD"/>
    <property type="match status" value="1"/>
</dbReference>
<organism evidence="9 10">
    <name type="scientific">Humidesulfovibrio mexicanus</name>
    <dbReference type="NCBI Taxonomy" id="147047"/>
    <lineage>
        <taxon>Bacteria</taxon>
        <taxon>Pseudomonadati</taxon>
        <taxon>Thermodesulfobacteriota</taxon>
        <taxon>Desulfovibrionia</taxon>
        <taxon>Desulfovibrionales</taxon>
        <taxon>Desulfovibrionaceae</taxon>
        <taxon>Humidesulfovibrio</taxon>
    </lineage>
</organism>
<dbReference type="AlphaFoldDB" id="A0A238XQB9"/>
<dbReference type="InterPro" id="IPR000905">
    <property type="entry name" value="Gcp-like_dom"/>
</dbReference>
<keyword evidence="7" id="KW-0963">Cytoplasm</keyword>
<comment type="function">
    <text evidence="7">Required for the formation of a threonylcarbamoyl group on adenosine at position 37 (t(6)A37) in tRNAs that read codons beginning with adenine. Is involved in the transfer of the threonylcarbamoyl moiety of threonylcarbamoyl-AMP (TC-AMP) to the N6 group of A37, together with TsaE and TsaB. TsaD likely plays a direct catalytic role in this reaction.</text>
</comment>
<dbReference type="InterPro" id="IPR017861">
    <property type="entry name" value="KAE1/TsaD"/>
</dbReference>
<dbReference type="PRINTS" id="PR00789">
    <property type="entry name" value="OSIALOPTASE"/>
</dbReference>
<dbReference type="EC" id="2.3.1.234" evidence="7"/>
<comment type="similarity">
    <text evidence="7">Belongs to the KAE1 / TsaD family.</text>
</comment>
<dbReference type="GO" id="GO:0061711">
    <property type="term" value="F:tRNA N(6)-L-threonylcarbamoyladenine synthase activity"/>
    <property type="evidence" value="ECO:0007669"/>
    <property type="project" value="UniProtKB-EC"/>
</dbReference>
<evidence type="ECO:0000256" key="6">
    <source>
        <dbReference type="ARBA" id="ARBA00048117"/>
    </source>
</evidence>
<dbReference type="GO" id="GO:0005506">
    <property type="term" value="F:iron ion binding"/>
    <property type="evidence" value="ECO:0007669"/>
    <property type="project" value="UniProtKB-UniRule"/>
</dbReference>
<feature type="binding site" evidence="7">
    <location>
        <position position="110"/>
    </location>
    <ligand>
        <name>Fe cation</name>
        <dbReference type="ChEBI" id="CHEBI:24875"/>
    </ligand>
</feature>
<evidence type="ECO:0000313" key="9">
    <source>
        <dbReference type="EMBL" id="SNR60910.1"/>
    </source>
</evidence>
<dbReference type="NCBIfam" id="TIGR00329">
    <property type="entry name" value="gcp_kae1"/>
    <property type="match status" value="1"/>
</dbReference>
<protein>
    <recommendedName>
        <fullName evidence="7">tRNA N6-adenosine threonylcarbamoyltransferase</fullName>
        <ecNumber evidence="7">2.3.1.234</ecNumber>
    </recommendedName>
    <alternativeName>
        <fullName evidence="7">N6-L-threonylcarbamoyladenine synthase</fullName>
        <shortName evidence="7">t(6)A synthase</shortName>
    </alternativeName>
    <alternativeName>
        <fullName evidence="7">t(6)A37 threonylcarbamoyladenosine biosynthesis protein TsaD</fullName>
    </alternativeName>
    <alternativeName>
        <fullName evidence="7">tRNA threonylcarbamoyladenosine biosynthesis protein TsaD</fullName>
    </alternativeName>
</protein>
<dbReference type="HAMAP" id="MF_01445">
    <property type="entry name" value="TsaD"/>
    <property type="match status" value="1"/>
</dbReference>
<keyword evidence="1 7" id="KW-0808">Transferase</keyword>
<evidence type="ECO:0000313" key="10">
    <source>
        <dbReference type="Proteomes" id="UP000198324"/>
    </source>
</evidence>
<feature type="binding site" evidence="7">
    <location>
        <position position="321"/>
    </location>
    <ligand>
        <name>Fe cation</name>
        <dbReference type="ChEBI" id="CHEBI:24875"/>
    </ligand>
</feature>
<keyword evidence="5 7" id="KW-0012">Acyltransferase</keyword>
<feature type="binding site" evidence="7">
    <location>
        <position position="114"/>
    </location>
    <ligand>
        <name>Fe cation</name>
        <dbReference type="ChEBI" id="CHEBI:24875"/>
    </ligand>
</feature>
<feature type="binding site" evidence="7">
    <location>
        <begin position="132"/>
        <end position="136"/>
    </location>
    <ligand>
        <name>substrate</name>
    </ligand>
</feature>
<dbReference type="NCBIfam" id="TIGR03723">
    <property type="entry name" value="T6A_TsaD_YgjD"/>
    <property type="match status" value="1"/>
</dbReference>
<evidence type="ECO:0000259" key="8">
    <source>
        <dbReference type="Pfam" id="PF00814"/>
    </source>
</evidence>
<accession>A0A238XQB9</accession>
<dbReference type="EMBL" id="FZOC01000001">
    <property type="protein sequence ID" value="SNR60910.1"/>
    <property type="molecule type" value="Genomic_DNA"/>
</dbReference>
<gene>
    <name evidence="7" type="primary">tsaD</name>
    <name evidence="9" type="ORF">SAMN04488503_0324</name>
</gene>
<evidence type="ECO:0000256" key="2">
    <source>
        <dbReference type="ARBA" id="ARBA00022694"/>
    </source>
</evidence>
<keyword evidence="4 7" id="KW-0408">Iron</keyword>
<name>A0A238XQB9_9BACT</name>
<dbReference type="InterPro" id="IPR022450">
    <property type="entry name" value="TsaD"/>
</dbReference>
<feature type="binding site" evidence="7">
    <location>
        <position position="178"/>
    </location>
    <ligand>
        <name>substrate</name>
    </ligand>
</feature>
<evidence type="ECO:0000256" key="5">
    <source>
        <dbReference type="ARBA" id="ARBA00023315"/>
    </source>
</evidence>
<dbReference type="InterPro" id="IPR043129">
    <property type="entry name" value="ATPase_NBD"/>
</dbReference>
<feature type="binding site" evidence="7">
    <location>
        <position position="165"/>
    </location>
    <ligand>
        <name>substrate</name>
    </ligand>
</feature>
<dbReference type="OrthoDB" id="9806197at2"/>
<keyword evidence="2 7" id="KW-0819">tRNA processing</keyword>
<comment type="cofactor">
    <cofactor evidence="7">
        <name>Fe(2+)</name>
        <dbReference type="ChEBI" id="CHEBI:29033"/>
    </cofactor>
    <text evidence="7">Binds 1 Fe(2+) ion per subunit.</text>
</comment>
<proteinExistence type="inferred from homology"/>
<keyword evidence="3 7" id="KW-0479">Metal-binding</keyword>
<evidence type="ECO:0000256" key="4">
    <source>
        <dbReference type="ARBA" id="ARBA00023004"/>
    </source>
</evidence>
<keyword evidence="10" id="KW-1185">Reference proteome</keyword>
<feature type="binding site" evidence="7">
    <location>
        <position position="293"/>
    </location>
    <ligand>
        <name>substrate</name>
    </ligand>
</feature>
<dbReference type="Gene3D" id="3.30.420.40">
    <property type="match status" value="2"/>
</dbReference>
<dbReference type="GO" id="GO:0002949">
    <property type="term" value="P:tRNA threonylcarbamoyladenosine modification"/>
    <property type="evidence" value="ECO:0007669"/>
    <property type="project" value="UniProtKB-UniRule"/>
</dbReference>
<sequence>MLVLGIETSCDETGVALIDDGRLLGESLASQTDIHAVFGGVVPEIASREHQKMLPGLFHDLLRKTGASPEGLSGVAVARGPGLLGSLLVGLSFAKGLCLATEARLVGVDHLHAHILAAGLQEQMLFPALGVLVSGGHTHIYRVDDPTRFTLLGRTLDDAAGEAFDKVAKLLNLPYPGGRYLDEMSQGVEPERSMFPLAYVHNDNLDFSFSGLKTAVAERLAARPHLPFPVMPQAEVLLRGGVLTAHPHPAELSLLAASFNYAVAETLRVKVARALDRDSELRAVVVAGGVAANSHVRAALRAEAEGRGLAAHMPKPSLCTDNAAMVAHAGWLALREGYSHGLDLESIPRGRAVPRDWTRDAPMLQAMRLDRIGPGN</sequence>
<dbReference type="SUPFAM" id="SSF53067">
    <property type="entry name" value="Actin-like ATPase domain"/>
    <property type="match status" value="1"/>
</dbReference>
<dbReference type="RefSeq" id="WP_089271037.1">
    <property type="nucleotide sequence ID" value="NZ_FZOC01000001.1"/>
</dbReference>
<dbReference type="PANTHER" id="PTHR11735">
    <property type="entry name" value="TRNA N6-ADENOSINE THREONYLCARBAMOYLTRANSFERASE"/>
    <property type="match status" value="1"/>
</dbReference>
<evidence type="ECO:0000256" key="1">
    <source>
        <dbReference type="ARBA" id="ARBA00022679"/>
    </source>
</evidence>
<comment type="catalytic activity">
    <reaction evidence="6 7">
        <text>L-threonylcarbamoyladenylate + adenosine(37) in tRNA = N(6)-L-threonylcarbamoyladenosine(37) in tRNA + AMP + H(+)</text>
        <dbReference type="Rhea" id="RHEA:37059"/>
        <dbReference type="Rhea" id="RHEA-COMP:10162"/>
        <dbReference type="Rhea" id="RHEA-COMP:10163"/>
        <dbReference type="ChEBI" id="CHEBI:15378"/>
        <dbReference type="ChEBI" id="CHEBI:73682"/>
        <dbReference type="ChEBI" id="CHEBI:74411"/>
        <dbReference type="ChEBI" id="CHEBI:74418"/>
        <dbReference type="ChEBI" id="CHEBI:456215"/>
        <dbReference type="EC" id="2.3.1.234"/>
    </reaction>
</comment>
<dbReference type="Proteomes" id="UP000198324">
    <property type="component" value="Unassembled WGS sequence"/>
</dbReference>
<reference evidence="9 10" key="1">
    <citation type="submission" date="2017-06" db="EMBL/GenBank/DDBJ databases">
        <authorList>
            <person name="Kim H.J."/>
            <person name="Triplett B.A."/>
        </authorList>
    </citation>
    <scope>NUCLEOTIDE SEQUENCE [LARGE SCALE GENOMIC DNA]</scope>
    <source>
        <strain evidence="9 10">DSM 13116</strain>
    </source>
</reference>
<feature type="binding site" evidence="7">
    <location>
        <position position="182"/>
    </location>
    <ligand>
        <name>substrate</name>
    </ligand>
</feature>
<comment type="subcellular location">
    <subcellularLocation>
        <location evidence="7">Cytoplasm</location>
    </subcellularLocation>
</comment>